<dbReference type="AlphaFoldDB" id="A0A947GB15"/>
<dbReference type="InterPro" id="IPR003439">
    <property type="entry name" value="ABC_transporter-like_ATP-bd"/>
</dbReference>
<evidence type="ECO:0000313" key="10">
    <source>
        <dbReference type="Proteomes" id="UP000748108"/>
    </source>
</evidence>
<dbReference type="InterPro" id="IPR050388">
    <property type="entry name" value="ABC_Ni/Peptide_Import"/>
</dbReference>
<dbReference type="PANTHER" id="PTHR43297">
    <property type="entry name" value="OLIGOPEPTIDE TRANSPORT ATP-BINDING PROTEIN APPD"/>
    <property type="match status" value="1"/>
</dbReference>
<evidence type="ECO:0000256" key="3">
    <source>
        <dbReference type="ARBA" id="ARBA00022448"/>
    </source>
</evidence>
<feature type="domain" description="ABC transporter" evidence="8">
    <location>
        <begin position="26"/>
        <end position="58"/>
    </location>
</feature>
<dbReference type="EMBL" id="JAHHQF010000042">
    <property type="protein sequence ID" value="MBT9281679.1"/>
    <property type="molecule type" value="Genomic_DNA"/>
</dbReference>
<evidence type="ECO:0000256" key="7">
    <source>
        <dbReference type="ARBA" id="ARBA00023136"/>
    </source>
</evidence>
<sequence>MKADLITLEDLRVEFVRHGPAVTVVDGVSFGIAPGETVALVGESGSGKSVTALAILRLI</sequence>
<dbReference type="GO" id="GO:0005524">
    <property type="term" value="F:ATP binding"/>
    <property type="evidence" value="ECO:0007669"/>
    <property type="project" value="UniProtKB-KW"/>
</dbReference>
<reference evidence="9" key="1">
    <citation type="journal article" date="2021" name="Microbiology">
        <title>Metagenomic Analysis of the Microbial Community in the Underground Coal Fire Area (Kemerovo Region, Russia) Revealed Predominance of Thermophilic Members of the Phyla Deinococcus-thermus, Aquificae, and Firmicutes.</title>
        <authorList>
            <person name="Kadnikov V."/>
            <person name="Mardanov A.V."/>
            <person name="Beletsky A.V."/>
            <person name="Karnachuk O.V."/>
            <person name="Ravin N.V."/>
        </authorList>
    </citation>
    <scope>NUCLEOTIDE SEQUENCE</scope>
    <source>
        <strain evidence="9">RBS10-49</strain>
    </source>
</reference>
<dbReference type="Gene3D" id="3.40.50.300">
    <property type="entry name" value="P-loop containing nucleotide triphosphate hydrolases"/>
    <property type="match status" value="1"/>
</dbReference>
<name>A0A947GB15_HYDSH</name>
<evidence type="ECO:0000256" key="6">
    <source>
        <dbReference type="ARBA" id="ARBA00022967"/>
    </source>
</evidence>
<evidence type="ECO:0000256" key="4">
    <source>
        <dbReference type="ARBA" id="ARBA00022475"/>
    </source>
</evidence>
<evidence type="ECO:0000256" key="5">
    <source>
        <dbReference type="ARBA" id="ARBA00022519"/>
    </source>
</evidence>
<keyword evidence="6" id="KW-1278">Translocase</keyword>
<organism evidence="9 10">
    <name type="scientific">Hydrogenibacillus schlegelii</name>
    <name type="common">Bacillus schlegelii</name>
    <dbReference type="NCBI Taxonomy" id="1484"/>
    <lineage>
        <taxon>Bacteria</taxon>
        <taxon>Bacillati</taxon>
        <taxon>Bacillota</taxon>
        <taxon>Bacilli</taxon>
        <taxon>Bacillales</taxon>
        <taxon>Bacillales Family X. Incertae Sedis</taxon>
        <taxon>Hydrogenibacillus</taxon>
    </lineage>
</organism>
<keyword evidence="9" id="KW-0547">Nucleotide-binding</keyword>
<evidence type="ECO:0000259" key="8">
    <source>
        <dbReference type="Pfam" id="PF00005"/>
    </source>
</evidence>
<dbReference type="Proteomes" id="UP000748108">
    <property type="component" value="Unassembled WGS sequence"/>
</dbReference>
<keyword evidence="7" id="KW-0472">Membrane</keyword>
<keyword evidence="9" id="KW-0067">ATP-binding</keyword>
<keyword evidence="4" id="KW-1003">Cell membrane</keyword>
<dbReference type="SUPFAM" id="SSF52540">
    <property type="entry name" value="P-loop containing nucleoside triphosphate hydrolases"/>
    <property type="match status" value="1"/>
</dbReference>
<protein>
    <submittedName>
        <fullName evidence="9">ATP-binding cassette domain-containing protein</fullName>
    </submittedName>
</protein>
<dbReference type="GO" id="GO:0016020">
    <property type="term" value="C:membrane"/>
    <property type="evidence" value="ECO:0007669"/>
    <property type="project" value="UniProtKB-SubCell"/>
</dbReference>
<gene>
    <name evidence="9" type="ORF">KM312_03280</name>
</gene>
<comment type="subcellular location">
    <subcellularLocation>
        <location evidence="1">Membrane</location>
    </subcellularLocation>
</comment>
<proteinExistence type="inferred from homology"/>
<keyword evidence="5" id="KW-0997">Cell inner membrane</keyword>
<dbReference type="Pfam" id="PF00005">
    <property type="entry name" value="ABC_tran"/>
    <property type="match status" value="1"/>
</dbReference>
<dbReference type="InterPro" id="IPR027417">
    <property type="entry name" value="P-loop_NTPase"/>
</dbReference>
<comment type="similarity">
    <text evidence="2">Belongs to the ABC transporter superfamily.</text>
</comment>
<evidence type="ECO:0000313" key="9">
    <source>
        <dbReference type="EMBL" id="MBT9281679.1"/>
    </source>
</evidence>
<keyword evidence="3" id="KW-0813">Transport</keyword>
<accession>A0A947GB15</accession>
<comment type="caution">
    <text evidence="9">The sequence shown here is derived from an EMBL/GenBank/DDBJ whole genome shotgun (WGS) entry which is preliminary data.</text>
</comment>
<dbReference type="GO" id="GO:0016887">
    <property type="term" value="F:ATP hydrolysis activity"/>
    <property type="evidence" value="ECO:0007669"/>
    <property type="project" value="InterPro"/>
</dbReference>
<dbReference type="PANTHER" id="PTHR43297:SF14">
    <property type="entry name" value="ATPASE AAA-TYPE CORE DOMAIN-CONTAINING PROTEIN"/>
    <property type="match status" value="1"/>
</dbReference>
<evidence type="ECO:0000256" key="1">
    <source>
        <dbReference type="ARBA" id="ARBA00004370"/>
    </source>
</evidence>
<evidence type="ECO:0000256" key="2">
    <source>
        <dbReference type="ARBA" id="ARBA00005417"/>
    </source>
</evidence>